<keyword evidence="2" id="KW-1185">Reference proteome</keyword>
<accession>A0A812VLD7</accession>
<evidence type="ECO:0000313" key="1">
    <source>
        <dbReference type="EMBL" id="CAE7628763.1"/>
    </source>
</evidence>
<evidence type="ECO:0000313" key="2">
    <source>
        <dbReference type="Proteomes" id="UP000601435"/>
    </source>
</evidence>
<dbReference type="AlphaFoldDB" id="A0A812VLD7"/>
<gene>
    <name evidence="1" type="primary">EB1C</name>
    <name evidence="1" type="ORF">SNEC2469_LOCUS17718</name>
</gene>
<protein>
    <submittedName>
        <fullName evidence="1">EB1C protein</fullName>
    </submittedName>
</protein>
<name>A0A812VLD7_9DINO</name>
<dbReference type="OrthoDB" id="414109at2759"/>
<dbReference type="Proteomes" id="UP000601435">
    <property type="component" value="Unassembled WGS sequence"/>
</dbReference>
<sequence length="473" mass="51168">MRPVYGLTPFTYQGPLSQKLESRNTSMRRKDLLGLEEAKHGEIMYCPSGKEEWSADELGLSEQSPPPPPPGNLVQSAGFVVGLDEFDGGVTRGSVGVLDQSMLEMRLAGDFYNVQENVPRGVQLEDPGMFHTPFPGEEASFRLDRMPFDFDHKSGSVVQKVQDFPELSFPAHVTPAQEPPGGCLNTCVELRNVHAREAFTCAFNFFKTKASASFSKGNGGKVREQKLAMKATVFHTSCSGVLVSCLLKARLFSAAEDPSKLLFEFRRCSGDALAFAHAFEEASKHLRSNLMADTDVSRDSDVIHDRIPGTGEEHSQIQPLVDMVAAGSPSTLEAEAVAALAALALSADPAGTTALLAALRDVQKTLVELCVNSRTSIDTAYPAARLVSKLVCKSDVDAEAQQIACDLTRAVCGATHLDSLVRGELAEAVRAVARKRTMQLPMQSGLDERQLAQALQTLEEPGPFRKLQDGVMA</sequence>
<reference evidence="1" key="1">
    <citation type="submission" date="2021-02" db="EMBL/GenBank/DDBJ databases">
        <authorList>
            <person name="Dougan E. K."/>
            <person name="Rhodes N."/>
            <person name="Thang M."/>
            <person name="Chan C."/>
        </authorList>
    </citation>
    <scope>NUCLEOTIDE SEQUENCE</scope>
</reference>
<comment type="caution">
    <text evidence="1">The sequence shown here is derived from an EMBL/GenBank/DDBJ whole genome shotgun (WGS) entry which is preliminary data.</text>
</comment>
<proteinExistence type="predicted"/>
<organism evidence="1 2">
    <name type="scientific">Symbiodinium necroappetens</name>
    <dbReference type="NCBI Taxonomy" id="1628268"/>
    <lineage>
        <taxon>Eukaryota</taxon>
        <taxon>Sar</taxon>
        <taxon>Alveolata</taxon>
        <taxon>Dinophyceae</taxon>
        <taxon>Suessiales</taxon>
        <taxon>Symbiodiniaceae</taxon>
        <taxon>Symbiodinium</taxon>
    </lineage>
</organism>
<dbReference type="EMBL" id="CAJNJA010029475">
    <property type="protein sequence ID" value="CAE7628763.1"/>
    <property type="molecule type" value="Genomic_DNA"/>
</dbReference>